<dbReference type="EMBL" id="KU240005">
    <property type="protein sequence ID" value="ALV85565.1"/>
    <property type="molecule type" value="Genomic_DNA"/>
</dbReference>
<name>A0A0U3TQV1_9BACT</name>
<protein>
    <submittedName>
        <fullName evidence="1">Uncharacterized protein</fullName>
    </submittedName>
</protein>
<proteinExistence type="predicted"/>
<evidence type="ECO:0000313" key="1">
    <source>
        <dbReference type="EMBL" id="ALV85565.1"/>
    </source>
</evidence>
<accession>A0A0U3TQV1</accession>
<sequence length="79" mass="8736">MPTATWKRFRYDARSMTGGAGPVRVFTPQVLGPGPARQRGPQNPATPAYRRRVTFVDNGMEIRPQVTGRFAPMTGPDFS</sequence>
<reference evidence="1" key="1">
    <citation type="journal article" date="2015" name="J. Microbiol. Biotechnol.">
        <title>Functional Metagenome Mining of Soil for a Novel Gentamicin Resistance Gene.</title>
        <authorList>
            <person name="Im H."/>
            <person name="Kim K.M."/>
            <person name="Lee S.H."/>
            <person name="Ryu C.M."/>
        </authorList>
    </citation>
    <scope>NUCLEOTIDE SEQUENCE</scope>
</reference>
<organism evidence="1">
    <name type="scientific">uncultured bacterium pA1</name>
    <dbReference type="NCBI Taxonomy" id="1776268"/>
    <lineage>
        <taxon>Bacteria</taxon>
        <taxon>environmental samples</taxon>
    </lineage>
</organism>
<dbReference type="AlphaFoldDB" id="A0A0U3TQV1"/>